<name>A0A177NAB2_9GAMM</name>
<evidence type="ECO:0000313" key="4">
    <source>
        <dbReference type="EMBL" id="OAI14968.1"/>
    </source>
</evidence>
<dbReference type="PANTHER" id="PTHR10728:SF40">
    <property type="entry name" value="PATATIN FAMILY PROTEIN"/>
    <property type="match status" value="1"/>
</dbReference>
<reference evidence="5" key="1">
    <citation type="submission" date="2016-03" db="EMBL/GenBank/DDBJ databases">
        <authorList>
            <person name="Heylen K."/>
            <person name="De Vos P."/>
            <person name="Vekeman B."/>
        </authorList>
    </citation>
    <scope>NUCLEOTIDE SEQUENCE [LARGE SCALE GENOMIC DNA]</scope>
    <source>
        <strain evidence="5">R-45383</strain>
    </source>
</reference>
<feature type="transmembrane region" description="Helical" evidence="2">
    <location>
        <begin position="355"/>
        <end position="374"/>
    </location>
</feature>
<dbReference type="PANTHER" id="PTHR10728">
    <property type="entry name" value="CYTOSOLIC PHOSPHOLIPASE A2"/>
    <property type="match status" value="1"/>
</dbReference>
<evidence type="ECO:0000259" key="3">
    <source>
        <dbReference type="Pfam" id="PF01734"/>
    </source>
</evidence>
<keyword evidence="2" id="KW-0472">Membrane</keyword>
<feature type="transmembrane region" description="Helical" evidence="2">
    <location>
        <begin position="325"/>
        <end position="343"/>
    </location>
</feature>
<feature type="transmembrane region" description="Helical" evidence="2">
    <location>
        <begin position="468"/>
        <end position="487"/>
    </location>
</feature>
<dbReference type="InterPro" id="IPR002641">
    <property type="entry name" value="PNPLA_dom"/>
</dbReference>
<keyword evidence="2" id="KW-1133">Transmembrane helix</keyword>
<dbReference type="GO" id="GO:0046475">
    <property type="term" value="P:glycerophospholipid catabolic process"/>
    <property type="evidence" value="ECO:0007669"/>
    <property type="project" value="TreeGrafter"/>
</dbReference>
<dbReference type="SUPFAM" id="SSF52151">
    <property type="entry name" value="FabD/lysophospholipase-like"/>
    <property type="match status" value="1"/>
</dbReference>
<feature type="transmembrane region" description="Helical" evidence="2">
    <location>
        <begin position="427"/>
        <end position="448"/>
    </location>
</feature>
<dbReference type="Pfam" id="PF01734">
    <property type="entry name" value="Patatin"/>
    <property type="match status" value="1"/>
</dbReference>
<proteinExistence type="predicted"/>
<dbReference type="InterPro" id="IPR016035">
    <property type="entry name" value="Acyl_Trfase/lysoPLipase"/>
</dbReference>
<dbReference type="OrthoDB" id="9813090at2"/>
<dbReference type="Proteomes" id="UP000077628">
    <property type="component" value="Unassembled WGS sequence"/>
</dbReference>
<keyword evidence="5" id="KW-1185">Reference proteome</keyword>
<keyword evidence="1" id="KW-0443">Lipid metabolism</keyword>
<evidence type="ECO:0000313" key="5">
    <source>
        <dbReference type="Proteomes" id="UP000077628"/>
    </source>
</evidence>
<accession>A0A177NAB2</accession>
<gene>
    <name evidence="4" type="ORF">A1355_11875</name>
</gene>
<feature type="transmembrane region" description="Helical" evidence="2">
    <location>
        <begin position="294"/>
        <end position="313"/>
    </location>
</feature>
<feature type="domain" description="PNPLA" evidence="3">
    <location>
        <begin position="195"/>
        <end position="243"/>
    </location>
</feature>
<evidence type="ECO:0000256" key="2">
    <source>
        <dbReference type="SAM" id="Phobius"/>
    </source>
</evidence>
<dbReference type="GO" id="GO:0004623">
    <property type="term" value="F:phospholipase A2 activity"/>
    <property type="evidence" value="ECO:0007669"/>
    <property type="project" value="TreeGrafter"/>
</dbReference>
<dbReference type="EMBL" id="LUUK01000196">
    <property type="protein sequence ID" value="OAI14968.1"/>
    <property type="molecule type" value="Genomic_DNA"/>
</dbReference>
<organism evidence="4 5">
    <name type="scientific">Methylomonas koyamae</name>
    <dbReference type="NCBI Taxonomy" id="702114"/>
    <lineage>
        <taxon>Bacteria</taxon>
        <taxon>Pseudomonadati</taxon>
        <taxon>Pseudomonadota</taxon>
        <taxon>Gammaproteobacteria</taxon>
        <taxon>Methylococcales</taxon>
        <taxon>Methylococcaceae</taxon>
        <taxon>Methylomonas</taxon>
    </lineage>
</organism>
<keyword evidence="2" id="KW-0812">Transmembrane</keyword>
<dbReference type="Gene3D" id="3.40.1090.10">
    <property type="entry name" value="Cytosolic phospholipase A2 catalytic domain"/>
    <property type="match status" value="1"/>
</dbReference>
<sequence>MSLAERPSAADKKAAHEFLTELRTRIATQSLPYQYGIEASALQSLFDLFGFGRTAIKDNPGCELFAAKVTQLLNVELRPVTSKWHRAKEAGVLDSRDGADAFRGELHQIQRVLRQFADEFHQMAYGTSWRDQDCPGALAQEDVKGLFEALRFGIPDAYLPDGDPREINRDEAGDIGQRRKQYLIETPEGEDAVGLALSGGGIRSATFGLGVVQVLADHLLLHQVDYLSTVSGGGYTGSFISSRLSEGVSVCDLGKPHGPDPDPIRYVRQRAKFLSAQNLKQAWGMATATLGGMLLNWTAPLFVIAAIVELTLLTQPFLKGYWQEALNVLAGLSALSLIGWGVAMRWRPDYASKAGWLFGTLTGFTLLAYSAQAIGNGYKIALDVYVWLKAHWTFPAVIGGLITATPAAMRFLPIFKEPKLRRIVLQVLLWSAGLLIPIVGLLLGYALWHLRTINVAVPVLECVVAGDWALLAILVASGVIAFLVLNINLTGPHRLYRDGLSRTFIGTVEQPYRIVELAKLNSGNRAPYHLVNTALNLPSSERPNLQDRRCDFFLFSKYWMGAPSVGYTETASWQTNGKPVDLATAMATSGAALSAHMGLGAMPTLTALLAVLNLRLGFWIKNPRIWSPFSEPGFLCLIREMFGVGMSERKAWLNLSDGGHIENMAVYELLRRRCKFIICVDGEADPAFSFGGLMTLVRHAQIDFGVRIEPALDDIRPNPASGFSRSHAQFCVIDYPAVGATPAGTGFLLYLKLSVTGNEPSLIKRYRLNNPDFPHQTTLDQFFDEEQFEAYRQLGVHIAEGLFSSALVGDTPPETIAAWFERLAANLLLPSRAR</sequence>
<dbReference type="STRING" id="702114.A1355_11875"/>
<dbReference type="GO" id="GO:0005829">
    <property type="term" value="C:cytosol"/>
    <property type="evidence" value="ECO:0007669"/>
    <property type="project" value="TreeGrafter"/>
</dbReference>
<protein>
    <recommendedName>
        <fullName evidence="3">PNPLA domain-containing protein</fullName>
    </recommendedName>
</protein>
<evidence type="ECO:0000256" key="1">
    <source>
        <dbReference type="ARBA" id="ARBA00023098"/>
    </source>
</evidence>
<dbReference type="AlphaFoldDB" id="A0A177NAB2"/>
<comment type="caution">
    <text evidence="4">The sequence shown here is derived from an EMBL/GenBank/DDBJ whole genome shotgun (WGS) entry which is preliminary data.</text>
</comment>
<feature type="transmembrane region" description="Helical" evidence="2">
    <location>
        <begin position="394"/>
        <end position="415"/>
    </location>
</feature>